<sequence>MSSRVGSQDWDVTRKAVGSLSIWIGTAALFAPRWIAGALGVRPDAAQGDVALPLLVRLGAARNIAMGAALLVTPAPQARRTTEVTLLLTGLDAAAVWTSRAEGDVAARSAALSGIVLALASYGAVRWHRAPAGR</sequence>
<evidence type="ECO:0000313" key="1">
    <source>
        <dbReference type="EMBL" id="SFT51220.1"/>
    </source>
</evidence>
<proteinExistence type="predicted"/>
<dbReference type="InterPro" id="IPR025363">
    <property type="entry name" value="DUF4267"/>
</dbReference>
<organism evidence="1 2">
    <name type="scientific">Geodermatophilus amargosae</name>
    <dbReference type="NCBI Taxonomy" id="1296565"/>
    <lineage>
        <taxon>Bacteria</taxon>
        <taxon>Bacillati</taxon>
        <taxon>Actinomycetota</taxon>
        <taxon>Actinomycetes</taxon>
        <taxon>Geodermatophilales</taxon>
        <taxon>Geodermatophilaceae</taxon>
        <taxon>Geodermatophilus</taxon>
    </lineage>
</organism>
<evidence type="ECO:0008006" key="3">
    <source>
        <dbReference type="Google" id="ProtNLM"/>
    </source>
</evidence>
<accession>A0A1I6YL72</accession>
<dbReference type="STRING" id="1296565.SAMN05660657_01200"/>
<name>A0A1I6YL72_9ACTN</name>
<dbReference type="Pfam" id="PF14087">
    <property type="entry name" value="DUF4267"/>
    <property type="match status" value="1"/>
</dbReference>
<reference evidence="2" key="1">
    <citation type="submission" date="2016-10" db="EMBL/GenBank/DDBJ databases">
        <authorList>
            <person name="Varghese N."/>
            <person name="Submissions S."/>
        </authorList>
    </citation>
    <scope>NUCLEOTIDE SEQUENCE [LARGE SCALE GENOMIC DNA]</scope>
    <source>
        <strain evidence="2">DSM 46136</strain>
    </source>
</reference>
<evidence type="ECO:0000313" key="2">
    <source>
        <dbReference type="Proteomes" id="UP000199546"/>
    </source>
</evidence>
<protein>
    <recommendedName>
        <fullName evidence="3">DUF4267 domain-containing protein</fullName>
    </recommendedName>
</protein>
<dbReference type="EMBL" id="FPBA01000003">
    <property type="protein sequence ID" value="SFT51220.1"/>
    <property type="molecule type" value="Genomic_DNA"/>
</dbReference>
<dbReference type="Proteomes" id="UP000199546">
    <property type="component" value="Unassembled WGS sequence"/>
</dbReference>
<dbReference type="RefSeq" id="WP_093578508.1">
    <property type="nucleotide sequence ID" value="NZ_FPBA01000003.1"/>
</dbReference>
<keyword evidence="2" id="KW-1185">Reference proteome</keyword>
<dbReference type="AlphaFoldDB" id="A0A1I6YL72"/>
<gene>
    <name evidence="1" type="ORF">SAMN05660657_01200</name>
</gene>